<accession>A0A6J4QQ65</accession>
<feature type="compositionally biased region" description="Basic and acidic residues" evidence="1">
    <location>
        <begin position="44"/>
        <end position="55"/>
    </location>
</feature>
<feature type="non-terminal residue" evidence="2">
    <location>
        <position position="90"/>
    </location>
</feature>
<feature type="compositionally biased region" description="Basic and acidic residues" evidence="1">
    <location>
        <begin position="62"/>
        <end position="83"/>
    </location>
</feature>
<dbReference type="AlphaFoldDB" id="A0A6J4QQ65"/>
<dbReference type="EMBL" id="CADCVD010000120">
    <property type="protein sequence ID" value="CAA9451633.1"/>
    <property type="molecule type" value="Genomic_DNA"/>
</dbReference>
<evidence type="ECO:0000313" key="2">
    <source>
        <dbReference type="EMBL" id="CAA9451633.1"/>
    </source>
</evidence>
<reference evidence="2" key="1">
    <citation type="submission" date="2020-02" db="EMBL/GenBank/DDBJ databases">
        <authorList>
            <person name="Meier V. D."/>
        </authorList>
    </citation>
    <scope>NUCLEOTIDE SEQUENCE</scope>
    <source>
        <strain evidence="2">AVDCRST_MAG37</strain>
    </source>
</reference>
<name>A0A6J4QQ65_9ACTN</name>
<sequence>DRRAIQGKSNMAAASEPRAGSAARLRRGLWRRREQPGRRGGVSHGRDAGHSREVAGRVGGGPERRRGPREPEPGGRERAGSHDRVRRLSV</sequence>
<feature type="non-terminal residue" evidence="2">
    <location>
        <position position="1"/>
    </location>
</feature>
<proteinExistence type="predicted"/>
<feature type="region of interest" description="Disordered" evidence="1">
    <location>
        <begin position="1"/>
        <end position="90"/>
    </location>
</feature>
<evidence type="ECO:0000256" key="1">
    <source>
        <dbReference type="SAM" id="MobiDB-lite"/>
    </source>
</evidence>
<organism evidence="2">
    <name type="scientific">uncultured Rubrobacteraceae bacterium</name>
    <dbReference type="NCBI Taxonomy" id="349277"/>
    <lineage>
        <taxon>Bacteria</taxon>
        <taxon>Bacillati</taxon>
        <taxon>Actinomycetota</taxon>
        <taxon>Rubrobacteria</taxon>
        <taxon>Rubrobacterales</taxon>
        <taxon>Rubrobacteraceae</taxon>
        <taxon>environmental samples</taxon>
    </lineage>
</organism>
<feature type="compositionally biased region" description="Low complexity" evidence="1">
    <location>
        <begin position="12"/>
        <end position="23"/>
    </location>
</feature>
<protein>
    <submittedName>
        <fullName evidence="2">Uncharacterized protein</fullName>
    </submittedName>
</protein>
<gene>
    <name evidence="2" type="ORF">AVDCRST_MAG37-2400</name>
</gene>